<dbReference type="RefSeq" id="WP_260594274.1">
    <property type="nucleotide sequence ID" value="NZ_CP104003.1"/>
</dbReference>
<organism evidence="1 2">
    <name type="scientific">Salinirubellus salinus</name>
    <dbReference type="NCBI Taxonomy" id="1364945"/>
    <lineage>
        <taxon>Archaea</taxon>
        <taxon>Methanobacteriati</taxon>
        <taxon>Methanobacteriota</taxon>
        <taxon>Stenosarchaea group</taxon>
        <taxon>Halobacteria</taxon>
        <taxon>Halobacteriales</taxon>
        <taxon>Natronomonadaceae</taxon>
        <taxon>Salinirubellus</taxon>
    </lineage>
</organism>
<sequence length="45" mass="5354">MIEYGWLLEQRVPWWAFLLALLTRPSQWSTTVWSVVEDRMGGQSE</sequence>
<evidence type="ECO:0000313" key="1">
    <source>
        <dbReference type="EMBL" id="UWM55222.1"/>
    </source>
</evidence>
<keyword evidence="2" id="KW-1185">Reference proteome</keyword>
<accession>A0A9E7R472</accession>
<dbReference type="AlphaFoldDB" id="A0A9E7R472"/>
<protein>
    <submittedName>
        <fullName evidence="1">Uncharacterized protein</fullName>
    </submittedName>
</protein>
<gene>
    <name evidence="1" type="ORF">N0B31_02810</name>
</gene>
<proteinExistence type="predicted"/>
<evidence type="ECO:0000313" key="2">
    <source>
        <dbReference type="Proteomes" id="UP001057580"/>
    </source>
</evidence>
<dbReference type="KEGG" id="ssai:N0B31_02810"/>
<dbReference type="Proteomes" id="UP001057580">
    <property type="component" value="Chromosome"/>
</dbReference>
<reference evidence="1" key="1">
    <citation type="submission" date="2022-09" db="EMBL/GenBank/DDBJ databases">
        <title>Diverse halophilic archaea isolated from saline environments.</title>
        <authorList>
            <person name="Cui H.-L."/>
        </authorList>
    </citation>
    <scope>NUCLEOTIDE SEQUENCE</scope>
    <source>
        <strain evidence="1">ZS-35-S2</strain>
    </source>
</reference>
<dbReference type="EMBL" id="CP104003">
    <property type="protein sequence ID" value="UWM55222.1"/>
    <property type="molecule type" value="Genomic_DNA"/>
</dbReference>
<dbReference type="GeneID" id="74941318"/>
<name>A0A9E7R472_9EURY</name>